<dbReference type="GeneID" id="96912558"/>
<gene>
    <name evidence="2" type="ORF">M132T_23340</name>
</gene>
<feature type="transmembrane region" description="Helical" evidence="1">
    <location>
        <begin position="6"/>
        <end position="28"/>
    </location>
</feature>
<organism evidence="2 3">
    <name type="scientific">Marinilactibacillus psychrotolerans</name>
    <dbReference type="NCBI Taxonomy" id="191770"/>
    <lineage>
        <taxon>Bacteria</taxon>
        <taxon>Bacillati</taxon>
        <taxon>Bacillota</taxon>
        <taxon>Bacilli</taxon>
        <taxon>Lactobacillales</taxon>
        <taxon>Carnobacteriaceae</taxon>
        <taxon>Marinilactibacillus</taxon>
    </lineage>
</organism>
<accession>A0AAV3WYE0</accession>
<evidence type="ECO:0000256" key="1">
    <source>
        <dbReference type="SAM" id="Phobius"/>
    </source>
</evidence>
<keyword evidence="1" id="KW-0472">Membrane</keyword>
<dbReference type="EMBL" id="BKBI01000023">
    <property type="protein sequence ID" value="GEQ36826.1"/>
    <property type="molecule type" value="Genomic_DNA"/>
</dbReference>
<evidence type="ECO:0000313" key="2">
    <source>
        <dbReference type="EMBL" id="GEQ36826.1"/>
    </source>
</evidence>
<protein>
    <submittedName>
        <fullName evidence="2">Uncharacterized protein</fullName>
    </submittedName>
</protein>
<comment type="caution">
    <text evidence="2">The sequence shown here is derived from an EMBL/GenBank/DDBJ whole genome shotgun (WGS) entry which is preliminary data.</text>
</comment>
<dbReference type="Proteomes" id="UP000887127">
    <property type="component" value="Unassembled WGS sequence"/>
</dbReference>
<sequence>MAANALAGLFTGGIGTFIAVVSGGVAAVKSGNQILKAMNRGKAHFYKL</sequence>
<evidence type="ECO:0000313" key="3">
    <source>
        <dbReference type="Proteomes" id="UP000887127"/>
    </source>
</evidence>
<name>A0AAV3WYE0_9LACT</name>
<keyword evidence="1" id="KW-1133">Transmembrane helix</keyword>
<dbReference type="AlphaFoldDB" id="A0AAV3WYE0"/>
<reference evidence="2" key="1">
    <citation type="submission" date="2019-08" db="EMBL/GenBank/DDBJ databases">
        <title>Marinilactibacillus psychrotolerans M13-2T whole genome sequencing project.</title>
        <authorList>
            <person name="Ishikawa M."/>
            <person name="Suzuki T."/>
            <person name="Matsutani M."/>
        </authorList>
    </citation>
    <scope>NUCLEOTIDE SEQUENCE</scope>
    <source>
        <strain evidence="2">M13-2T</strain>
    </source>
</reference>
<proteinExistence type="predicted"/>
<dbReference type="RefSeq" id="WP_176935479.1">
    <property type="nucleotide sequence ID" value="NZ_BJVX01000028.1"/>
</dbReference>
<keyword evidence="1" id="KW-0812">Transmembrane</keyword>